<keyword evidence="2 6" id="KW-0812">Transmembrane</keyword>
<sequence>MINPFDDSSSTSEDDESVTQVFENINDQSLTVEQKENENTLNNNRAEGTKDEGYKPPEYLNEGNDLEQKKTFEERELSLEQREQELIRREQELEKKSKKSGIDLNRPPNWPKCRPMLYHDISKDIPRNCRPFVRFIMFFSTYSMWFLFSVFITIGVKGTGAAGLINTIDIFGLNKIVGIFMVTNVLVWVIEILFIVVILKEVNNYYKSSSMTTEQAKQEFGTEVGKTLASGMI</sequence>
<feature type="transmembrane region" description="Helical" evidence="6">
    <location>
        <begin position="132"/>
        <end position="156"/>
    </location>
</feature>
<feature type="region of interest" description="Disordered" evidence="5">
    <location>
        <begin position="1"/>
        <end position="67"/>
    </location>
</feature>
<dbReference type="GO" id="GO:0015031">
    <property type="term" value="P:protein transport"/>
    <property type="evidence" value="ECO:0007669"/>
    <property type="project" value="InterPro"/>
</dbReference>
<organism evidence="7 8">
    <name type="scientific">Anaeramoeba flamelloides</name>
    <dbReference type="NCBI Taxonomy" id="1746091"/>
    <lineage>
        <taxon>Eukaryota</taxon>
        <taxon>Metamonada</taxon>
        <taxon>Anaeramoebidae</taxon>
        <taxon>Anaeramoeba</taxon>
    </lineage>
</organism>
<evidence type="ECO:0000256" key="6">
    <source>
        <dbReference type="SAM" id="Phobius"/>
    </source>
</evidence>
<dbReference type="InterPro" id="IPR007273">
    <property type="entry name" value="SCAMP"/>
</dbReference>
<name>A0AAV7Z7B0_9EUKA</name>
<keyword evidence="4 6" id="KW-0472">Membrane</keyword>
<dbReference type="EMBL" id="JANTQA010000033">
    <property type="protein sequence ID" value="KAJ3437971.1"/>
    <property type="molecule type" value="Genomic_DNA"/>
</dbReference>
<feature type="compositionally biased region" description="Low complexity" evidence="5">
    <location>
        <begin position="1"/>
        <end position="11"/>
    </location>
</feature>
<evidence type="ECO:0000256" key="2">
    <source>
        <dbReference type="ARBA" id="ARBA00022692"/>
    </source>
</evidence>
<proteinExistence type="predicted"/>
<evidence type="ECO:0000256" key="3">
    <source>
        <dbReference type="ARBA" id="ARBA00022989"/>
    </source>
</evidence>
<feature type="transmembrane region" description="Helical" evidence="6">
    <location>
        <begin position="176"/>
        <end position="199"/>
    </location>
</feature>
<dbReference type="Pfam" id="PF04144">
    <property type="entry name" value="SCAMP"/>
    <property type="match status" value="1"/>
</dbReference>
<comment type="subcellular location">
    <subcellularLocation>
        <location evidence="1">Membrane</location>
        <topology evidence="1">Multi-pass membrane protein</topology>
    </subcellularLocation>
</comment>
<dbReference type="GO" id="GO:0055038">
    <property type="term" value="C:recycling endosome membrane"/>
    <property type="evidence" value="ECO:0007669"/>
    <property type="project" value="TreeGrafter"/>
</dbReference>
<dbReference type="GO" id="GO:0032588">
    <property type="term" value="C:trans-Golgi network membrane"/>
    <property type="evidence" value="ECO:0007669"/>
    <property type="project" value="TreeGrafter"/>
</dbReference>
<dbReference type="AlphaFoldDB" id="A0AAV7Z7B0"/>
<comment type="caution">
    <text evidence="7">The sequence shown here is derived from an EMBL/GenBank/DDBJ whole genome shotgun (WGS) entry which is preliminary data.</text>
</comment>
<dbReference type="PANTHER" id="PTHR10687:SF2">
    <property type="entry name" value="SECRETORY CARRIER-ASSOCIATED MEMBRANE PROTEIN"/>
    <property type="match status" value="1"/>
</dbReference>
<keyword evidence="3 6" id="KW-1133">Transmembrane helix</keyword>
<accession>A0AAV7Z7B0</accession>
<gene>
    <name evidence="7" type="ORF">M0812_17149</name>
</gene>
<evidence type="ECO:0000313" key="7">
    <source>
        <dbReference type="EMBL" id="KAJ3437971.1"/>
    </source>
</evidence>
<protein>
    <submittedName>
        <fullName evidence="7">Secretory carrier-associated membrane protein</fullName>
    </submittedName>
</protein>
<evidence type="ECO:0000256" key="1">
    <source>
        <dbReference type="ARBA" id="ARBA00004141"/>
    </source>
</evidence>
<reference evidence="7" key="1">
    <citation type="submission" date="2022-08" db="EMBL/GenBank/DDBJ databases">
        <title>Novel sulphate-reducing endosymbionts in the free-living metamonad Anaeramoeba.</title>
        <authorList>
            <person name="Jerlstrom-Hultqvist J."/>
            <person name="Cepicka I."/>
            <person name="Gallot-Lavallee L."/>
            <person name="Salas-Leiva D."/>
            <person name="Curtis B.A."/>
            <person name="Zahonova K."/>
            <person name="Pipaliya S."/>
            <person name="Dacks J."/>
            <person name="Roger A.J."/>
        </authorList>
    </citation>
    <scope>NUCLEOTIDE SEQUENCE</scope>
    <source>
        <strain evidence="7">Busselton2</strain>
    </source>
</reference>
<evidence type="ECO:0000256" key="5">
    <source>
        <dbReference type="SAM" id="MobiDB-lite"/>
    </source>
</evidence>
<feature type="compositionally biased region" description="Polar residues" evidence="5">
    <location>
        <begin position="18"/>
        <end position="32"/>
    </location>
</feature>
<dbReference type="Proteomes" id="UP001146793">
    <property type="component" value="Unassembled WGS sequence"/>
</dbReference>
<dbReference type="PANTHER" id="PTHR10687">
    <property type="entry name" value="SECRETORY CARRIER-ASSOCIATED MEMBRANE PROTEIN SCAMP"/>
    <property type="match status" value="1"/>
</dbReference>
<evidence type="ECO:0000256" key="4">
    <source>
        <dbReference type="ARBA" id="ARBA00023136"/>
    </source>
</evidence>
<evidence type="ECO:0000313" key="8">
    <source>
        <dbReference type="Proteomes" id="UP001146793"/>
    </source>
</evidence>